<dbReference type="SUPFAM" id="SSF46938">
    <property type="entry name" value="CRAL/TRIO N-terminal domain"/>
    <property type="match status" value="1"/>
</dbReference>
<dbReference type="PANTHER" id="PTHR10174:SF216">
    <property type="entry name" value="CRAL-TRIO DOMAIN-CONTAINING PROTEIN-RELATED"/>
    <property type="match status" value="1"/>
</dbReference>
<name>A0A8S1ART9_ARCPL</name>
<dbReference type="SMART" id="SM00516">
    <property type="entry name" value="SEC14"/>
    <property type="match status" value="1"/>
</dbReference>
<dbReference type="PRINTS" id="PR00180">
    <property type="entry name" value="CRETINALDHBP"/>
</dbReference>
<comment type="caution">
    <text evidence="3">The sequence shown here is derived from an EMBL/GenBank/DDBJ whole genome shotgun (WGS) entry which is preliminary data.</text>
</comment>
<evidence type="ECO:0000259" key="1">
    <source>
        <dbReference type="PROSITE" id="PS50191"/>
    </source>
</evidence>
<dbReference type="Gene3D" id="1.10.8.20">
    <property type="entry name" value="N-terminal domain of phosphatidylinositol transfer protein sec14p"/>
    <property type="match status" value="1"/>
</dbReference>
<dbReference type="SMART" id="SM01100">
    <property type="entry name" value="CRAL_TRIO_N"/>
    <property type="match status" value="1"/>
</dbReference>
<dbReference type="Proteomes" id="UP000494106">
    <property type="component" value="Unassembled WGS sequence"/>
</dbReference>
<dbReference type="PROSITE" id="PS50191">
    <property type="entry name" value="CRAL_TRIO"/>
    <property type="match status" value="1"/>
</dbReference>
<dbReference type="AlphaFoldDB" id="A0A8S1ART9"/>
<sequence length="308" mass="35188">MSVRPLTPALAEKARVELNEDPKRLKDDIQSIKDWLSKQPHLVARTDDQWLVAFLRGCKFSLEKTKEKIDLFYSLRQLAPDMHNIKHTDPIFEEILSLGSFVMLPKVGGPDATRITLVRPGRYDPDKYNILQVIAVTNILMKIIMMNDDHSTVAGCSTIIDLEGVTMGHFLQMTPMSMKKMVVIGQDASPLRMKGTHYLNTPPGFEIVFNAMKSLLNEKNKNRLFVHNKNYEALYQYIPKDILPAEYGGNGGTTEEIIDYWRSKVKEYSSFLEEDQKYGADESKRLGKPKTSEDMFGVEGSFRKLDFD</sequence>
<dbReference type="GO" id="GO:0016020">
    <property type="term" value="C:membrane"/>
    <property type="evidence" value="ECO:0007669"/>
    <property type="project" value="TreeGrafter"/>
</dbReference>
<reference evidence="4 5" key="1">
    <citation type="submission" date="2020-04" db="EMBL/GenBank/DDBJ databases">
        <authorList>
            <person name="Wallbank WR R."/>
            <person name="Pardo Diaz C."/>
            <person name="Kozak K."/>
            <person name="Martin S."/>
            <person name="Jiggins C."/>
            <person name="Moest M."/>
            <person name="Warren A I."/>
            <person name="Byers J.R.P. K."/>
            <person name="Montejo-Kovacevich G."/>
            <person name="Yen C E."/>
        </authorList>
    </citation>
    <scope>NUCLEOTIDE SEQUENCE [LARGE SCALE GENOMIC DNA]</scope>
</reference>
<dbReference type="Pfam" id="PF00650">
    <property type="entry name" value="CRAL_TRIO"/>
    <property type="match status" value="1"/>
</dbReference>
<organism evidence="3 4">
    <name type="scientific">Arctia plantaginis</name>
    <name type="common">Wood tiger moth</name>
    <name type="synonym">Phalaena plantaginis</name>
    <dbReference type="NCBI Taxonomy" id="874455"/>
    <lineage>
        <taxon>Eukaryota</taxon>
        <taxon>Metazoa</taxon>
        <taxon>Ecdysozoa</taxon>
        <taxon>Arthropoda</taxon>
        <taxon>Hexapoda</taxon>
        <taxon>Insecta</taxon>
        <taxon>Pterygota</taxon>
        <taxon>Neoptera</taxon>
        <taxon>Endopterygota</taxon>
        <taxon>Lepidoptera</taxon>
        <taxon>Glossata</taxon>
        <taxon>Ditrysia</taxon>
        <taxon>Noctuoidea</taxon>
        <taxon>Erebidae</taxon>
        <taxon>Arctiinae</taxon>
        <taxon>Arctia</taxon>
    </lineage>
</organism>
<accession>A0A8S1ART9</accession>
<protein>
    <recommendedName>
        <fullName evidence="1">CRAL-TRIO domain-containing protein</fullName>
    </recommendedName>
</protein>
<evidence type="ECO:0000313" key="4">
    <source>
        <dbReference type="Proteomes" id="UP000494106"/>
    </source>
</evidence>
<dbReference type="InterPro" id="IPR011074">
    <property type="entry name" value="CRAL/TRIO_N_dom"/>
</dbReference>
<dbReference type="InterPro" id="IPR001251">
    <property type="entry name" value="CRAL-TRIO_dom"/>
</dbReference>
<gene>
    <name evidence="3" type="ORF">APLA_LOCUS12327</name>
    <name evidence="2" type="ORF">APLA_LOCUS5032</name>
</gene>
<dbReference type="InterPro" id="IPR036865">
    <property type="entry name" value="CRAL-TRIO_dom_sf"/>
</dbReference>
<keyword evidence="4" id="KW-1185">Reference proteome</keyword>
<dbReference type="Proteomes" id="UP000494256">
    <property type="component" value="Unassembled WGS sequence"/>
</dbReference>
<feature type="domain" description="CRAL-TRIO" evidence="1">
    <location>
        <begin position="89"/>
        <end position="255"/>
    </location>
</feature>
<dbReference type="OrthoDB" id="6682367at2759"/>
<dbReference type="SUPFAM" id="SSF52087">
    <property type="entry name" value="CRAL/TRIO domain"/>
    <property type="match status" value="1"/>
</dbReference>
<dbReference type="InterPro" id="IPR036273">
    <property type="entry name" value="CRAL/TRIO_N_dom_sf"/>
</dbReference>
<dbReference type="Gene3D" id="3.40.525.10">
    <property type="entry name" value="CRAL-TRIO lipid binding domain"/>
    <property type="match status" value="1"/>
</dbReference>
<dbReference type="EMBL" id="CADEBD010000288">
    <property type="protein sequence ID" value="CAB3231190.1"/>
    <property type="molecule type" value="Genomic_DNA"/>
</dbReference>
<evidence type="ECO:0000313" key="5">
    <source>
        <dbReference type="Proteomes" id="UP000494256"/>
    </source>
</evidence>
<evidence type="ECO:0000313" key="2">
    <source>
        <dbReference type="EMBL" id="CAB3231190.1"/>
    </source>
</evidence>
<dbReference type="EMBL" id="CADEBC010000540">
    <property type="protein sequence ID" value="CAB3249846.1"/>
    <property type="molecule type" value="Genomic_DNA"/>
</dbReference>
<dbReference type="PANTHER" id="PTHR10174">
    <property type="entry name" value="ALPHA-TOCOPHEROL TRANSFER PROTEIN-RELATED"/>
    <property type="match status" value="1"/>
</dbReference>
<dbReference type="CDD" id="cd00170">
    <property type="entry name" value="SEC14"/>
    <property type="match status" value="1"/>
</dbReference>
<dbReference type="GO" id="GO:1902936">
    <property type="term" value="F:phosphatidylinositol bisphosphate binding"/>
    <property type="evidence" value="ECO:0007669"/>
    <property type="project" value="TreeGrafter"/>
</dbReference>
<dbReference type="Gene3D" id="1.20.5.1200">
    <property type="entry name" value="Alpha-tocopherol transfer"/>
    <property type="match status" value="1"/>
</dbReference>
<evidence type="ECO:0000313" key="3">
    <source>
        <dbReference type="EMBL" id="CAB3249846.1"/>
    </source>
</evidence>
<proteinExistence type="predicted"/>